<dbReference type="RefSeq" id="WP_193435744.1">
    <property type="nucleotide sequence ID" value="NZ_CP063144.1"/>
</dbReference>
<proteinExistence type="predicted"/>
<gene>
    <name evidence="8" type="ORF">IMZ38_04620</name>
</gene>
<dbReference type="Pfam" id="PF01035">
    <property type="entry name" value="DNA_binding_1"/>
    <property type="match status" value="1"/>
</dbReference>
<evidence type="ECO:0000313" key="8">
    <source>
        <dbReference type="EMBL" id="QOR93939.1"/>
    </source>
</evidence>
<dbReference type="KEGG" id="tcs:IMZ38_04620"/>
<dbReference type="PROSITE" id="PS00374">
    <property type="entry name" value="MGMT"/>
    <property type="match status" value="1"/>
</dbReference>
<evidence type="ECO:0000256" key="5">
    <source>
        <dbReference type="ARBA" id="ARBA00023204"/>
    </source>
</evidence>
<keyword evidence="9" id="KW-1185">Reference proteome</keyword>
<sequence length="124" mass="13556">MLVVTVDHETLEVRPARFDDICEAVLILVSLIPIGKVSSYSDIGRLLGAHPRLVAQCLMRNKNPIVIPCHRVVRKNGRLGGYSFGGPKIKAKILRIEGALGDSDKPGVPKNAFFRLDELLGSAR</sequence>
<keyword evidence="3" id="KW-0808">Transferase</keyword>
<dbReference type="Proteomes" id="UP000593766">
    <property type="component" value="Chromosome"/>
</dbReference>
<keyword evidence="2" id="KW-0489">Methyltransferase</keyword>
<dbReference type="SUPFAM" id="SSF46767">
    <property type="entry name" value="Methylated DNA-protein cysteine methyltransferase, C-terminal domain"/>
    <property type="match status" value="1"/>
</dbReference>
<dbReference type="EMBL" id="CP063144">
    <property type="protein sequence ID" value="QOR93939.1"/>
    <property type="molecule type" value="Genomic_DNA"/>
</dbReference>
<keyword evidence="4" id="KW-0227">DNA damage</keyword>
<dbReference type="PANTHER" id="PTHR10815:SF13">
    <property type="entry name" value="METHYLATED-DNA--PROTEIN-CYSTEINE METHYLTRANSFERASE"/>
    <property type="match status" value="1"/>
</dbReference>
<dbReference type="AlphaFoldDB" id="A0A7M1UPN1"/>
<dbReference type="Gene3D" id="1.10.10.10">
    <property type="entry name" value="Winged helix-like DNA-binding domain superfamily/Winged helix DNA-binding domain"/>
    <property type="match status" value="1"/>
</dbReference>
<name>A0A7M1UPN1_9CREN</name>
<dbReference type="InterPro" id="IPR036217">
    <property type="entry name" value="MethylDNA_cys_MeTrfase_DNAb"/>
</dbReference>
<evidence type="ECO:0000256" key="6">
    <source>
        <dbReference type="ARBA" id="ARBA00049348"/>
    </source>
</evidence>
<evidence type="ECO:0000256" key="4">
    <source>
        <dbReference type="ARBA" id="ARBA00022763"/>
    </source>
</evidence>
<dbReference type="GO" id="GO:0003908">
    <property type="term" value="F:methylated-DNA-[protein]-cysteine S-methyltransferase activity"/>
    <property type="evidence" value="ECO:0007669"/>
    <property type="project" value="UniProtKB-EC"/>
</dbReference>
<dbReference type="GeneID" id="59454676"/>
<comment type="catalytic activity">
    <reaction evidence="6">
        <text>a 6-O-methyl-2'-deoxyguanosine in DNA + L-cysteinyl-[protein] = S-methyl-L-cysteinyl-[protein] + a 2'-deoxyguanosine in DNA</text>
        <dbReference type="Rhea" id="RHEA:24000"/>
        <dbReference type="Rhea" id="RHEA-COMP:10131"/>
        <dbReference type="Rhea" id="RHEA-COMP:10132"/>
        <dbReference type="Rhea" id="RHEA-COMP:11367"/>
        <dbReference type="Rhea" id="RHEA-COMP:11368"/>
        <dbReference type="ChEBI" id="CHEBI:29950"/>
        <dbReference type="ChEBI" id="CHEBI:82612"/>
        <dbReference type="ChEBI" id="CHEBI:85445"/>
        <dbReference type="ChEBI" id="CHEBI:85448"/>
        <dbReference type="EC" id="2.1.1.63"/>
    </reaction>
</comment>
<protein>
    <submittedName>
        <fullName evidence="8">MGMT family protein</fullName>
    </submittedName>
</protein>
<evidence type="ECO:0000256" key="2">
    <source>
        <dbReference type="ARBA" id="ARBA00022603"/>
    </source>
</evidence>
<dbReference type="InterPro" id="IPR001497">
    <property type="entry name" value="MethylDNA_cys_MeTrfase_AS"/>
</dbReference>
<reference evidence="8 9" key="1">
    <citation type="submission" date="2020-10" db="EMBL/GenBank/DDBJ databases">
        <title>Complete genome sequence of Thermosphaera aggregans strain 3507.</title>
        <authorList>
            <person name="Zayulina K.S."/>
            <person name="Elcheninov A.G."/>
            <person name="Toshchakov S.V."/>
            <person name="Kublanov I.V."/>
            <person name="Kochetkova T.V."/>
        </authorList>
    </citation>
    <scope>NUCLEOTIDE SEQUENCE [LARGE SCALE GENOMIC DNA]</scope>
    <source>
        <strain evidence="8 9">3507</strain>
    </source>
</reference>
<dbReference type="GO" id="GO:0006281">
    <property type="term" value="P:DNA repair"/>
    <property type="evidence" value="ECO:0007669"/>
    <property type="project" value="UniProtKB-KW"/>
</dbReference>
<keyword evidence="5" id="KW-0234">DNA repair</keyword>
<evidence type="ECO:0000256" key="3">
    <source>
        <dbReference type="ARBA" id="ARBA00022679"/>
    </source>
</evidence>
<dbReference type="NCBIfam" id="TIGR00589">
    <property type="entry name" value="ogt"/>
    <property type="match status" value="1"/>
</dbReference>
<dbReference type="GO" id="GO:0032259">
    <property type="term" value="P:methylation"/>
    <property type="evidence" value="ECO:0007669"/>
    <property type="project" value="UniProtKB-KW"/>
</dbReference>
<evidence type="ECO:0000313" key="9">
    <source>
        <dbReference type="Proteomes" id="UP000593766"/>
    </source>
</evidence>
<dbReference type="OrthoDB" id="372118at2157"/>
<organism evidence="8 9">
    <name type="scientific">Thermosphaera chiliense</name>
    <dbReference type="NCBI Taxonomy" id="3402707"/>
    <lineage>
        <taxon>Archaea</taxon>
        <taxon>Thermoproteota</taxon>
        <taxon>Thermoprotei</taxon>
        <taxon>Desulfurococcales</taxon>
        <taxon>Desulfurococcaceae</taxon>
        <taxon>Thermosphaera</taxon>
    </lineage>
</organism>
<evidence type="ECO:0000259" key="7">
    <source>
        <dbReference type="Pfam" id="PF01035"/>
    </source>
</evidence>
<dbReference type="InterPro" id="IPR014048">
    <property type="entry name" value="MethylDNA_cys_MeTrfase_DNA-bd"/>
</dbReference>
<dbReference type="CDD" id="cd06445">
    <property type="entry name" value="ATase"/>
    <property type="match status" value="1"/>
</dbReference>
<dbReference type="PANTHER" id="PTHR10815">
    <property type="entry name" value="METHYLATED-DNA--PROTEIN-CYSTEINE METHYLTRANSFERASE"/>
    <property type="match status" value="1"/>
</dbReference>
<accession>A0A7M1UPN1</accession>
<comment type="catalytic activity">
    <reaction evidence="1">
        <text>a 4-O-methyl-thymidine in DNA + L-cysteinyl-[protein] = a thymidine in DNA + S-methyl-L-cysteinyl-[protein]</text>
        <dbReference type="Rhea" id="RHEA:53428"/>
        <dbReference type="Rhea" id="RHEA-COMP:10131"/>
        <dbReference type="Rhea" id="RHEA-COMP:10132"/>
        <dbReference type="Rhea" id="RHEA-COMP:13555"/>
        <dbReference type="Rhea" id="RHEA-COMP:13556"/>
        <dbReference type="ChEBI" id="CHEBI:29950"/>
        <dbReference type="ChEBI" id="CHEBI:82612"/>
        <dbReference type="ChEBI" id="CHEBI:137386"/>
        <dbReference type="ChEBI" id="CHEBI:137387"/>
        <dbReference type="EC" id="2.1.1.63"/>
    </reaction>
</comment>
<dbReference type="InterPro" id="IPR036388">
    <property type="entry name" value="WH-like_DNA-bd_sf"/>
</dbReference>
<feature type="domain" description="Methylated-DNA-[protein]-cysteine S-methyltransferase DNA binding" evidence="7">
    <location>
        <begin position="23"/>
        <end position="99"/>
    </location>
</feature>
<evidence type="ECO:0000256" key="1">
    <source>
        <dbReference type="ARBA" id="ARBA00001286"/>
    </source>
</evidence>